<dbReference type="EMBL" id="NBSK02000003">
    <property type="protein sequence ID" value="KAJ0216339.1"/>
    <property type="molecule type" value="Genomic_DNA"/>
</dbReference>
<evidence type="ECO:0000256" key="1">
    <source>
        <dbReference type="SAM" id="MobiDB-lite"/>
    </source>
</evidence>
<protein>
    <recommendedName>
        <fullName evidence="2">Retrotransposon gag domain-containing protein</fullName>
    </recommendedName>
</protein>
<evidence type="ECO:0000313" key="3">
    <source>
        <dbReference type="EMBL" id="KAJ0216339.1"/>
    </source>
</evidence>
<sequence length="275" mass="30729">MPPKTESGSTSDTPKATPDHPNTALQDQLQVLIHLSTATNHHLDTITAHLGTQATNIAKQTYTMIKLVKLLPANNINGPPPPPPPPQTNHRPPKIHLPTFDGSNPLDWLFQAENYFTYYSVPPPQRLSLEQLYFTGNALSWYKYLANNQILATWPEFSQALELRFDPSDYENHQASLFKLKQVTNVAAYQAAFEKQTCVFPSFSTRSQTIVLNCPIAYLFPKALPKPFLLPAPMTSTTSLPTARLSPEQLQQCRTSGLCFHCPAKYHPGHKCDPP</sequence>
<feature type="region of interest" description="Disordered" evidence="1">
    <location>
        <begin position="1"/>
        <end position="22"/>
    </location>
</feature>
<feature type="compositionally biased region" description="Polar residues" evidence="1">
    <location>
        <begin position="1"/>
        <end position="14"/>
    </location>
</feature>
<organism evidence="3 4">
    <name type="scientific">Lactuca sativa</name>
    <name type="common">Garden lettuce</name>
    <dbReference type="NCBI Taxonomy" id="4236"/>
    <lineage>
        <taxon>Eukaryota</taxon>
        <taxon>Viridiplantae</taxon>
        <taxon>Streptophyta</taxon>
        <taxon>Embryophyta</taxon>
        <taxon>Tracheophyta</taxon>
        <taxon>Spermatophyta</taxon>
        <taxon>Magnoliopsida</taxon>
        <taxon>eudicotyledons</taxon>
        <taxon>Gunneridae</taxon>
        <taxon>Pentapetalae</taxon>
        <taxon>asterids</taxon>
        <taxon>campanulids</taxon>
        <taxon>Asterales</taxon>
        <taxon>Asteraceae</taxon>
        <taxon>Cichorioideae</taxon>
        <taxon>Cichorieae</taxon>
        <taxon>Lactucinae</taxon>
        <taxon>Lactuca</taxon>
    </lineage>
</organism>
<reference evidence="3 4" key="1">
    <citation type="journal article" date="2017" name="Nat. Commun.">
        <title>Genome assembly with in vitro proximity ligation data and whole-genome triplication in lettuce.</title>
        <authorList>
            <person name="Reyes-Chin-Wo S."/>
            <person name="Wang Z."/>
            <person name="Yang X."/>
            <person name="Kozik A."/>
            <person name="Arikit S."/>
            <person name="Song C."/>
            <person name="Xia L."/>
            <person name="Froenicke L."/>
            <person name="Lavelle D.O."/>
            <person name="Truco M.J."/>
            <person name="Xia R."/>
            <person name="Zhu S."/>
            <person name="Xu C."/>
            <person name="Xu H."/>
            <person name="Xu X."/>
            <person name="Cox K."/>
            <person name="Korf I."/>
            <person name="Meyers B.C."/>
            <person name="Michelmore R.W."/>
        </authorList>
    </citation>
    <scope>NUCLEOTIDE SEQUENCE [LARGE SCALE GENOMIC DNA]</scope>
    <source>
        <strain evidence="4">cv. Salinas</strain>
        <tissue evidence="3">Seedlings</tissue>
    </source>
</reference>
<feature type="domain" description="Retrotransposon gag" evidence="2">
    <location>
        <begin position="133"/>
        <end position="201"/>
    </location>
</feature>
<dbReference type="AlphaFoldDB" id="A0A9R1XKN4"/>
<evidence type="ECO:0000259" key="2">
    <source>
        <dbReference type="Pfam" id="PF03732"/>
    </source>
</evidence>
<dbReference type="Pfam" id="PF03732">
    <property type="entry name" value="Retrotrans_gag"/>
    <property type="match status" value="1"/>
</dbReference>
<proteinExistence type="predicted"/>
<name>A0A9R1XKN4_LACSA</name>
<dbReference type="InterPro" id="IPR005162">
    <property type="entry name" value="Retrotrans_gag_dom"/>
</dbReference>
<keyword evidence="4" id="KW-1185">Reference proteome</keyword>
<dbReference type="Proteomes" id="UP000235145">
    <property type="component" value="Unassembled WGS sequence"/>
</dbReference>
<accession>A0A9R1XKN4</accession>
<gene>
    <name evidence="3" type="ORF">LSAT_V11C300109290</name>
</gene>
<evidence type="ECO:0000313" key="4">
    <source>
        <dbReference type="Proteomes" id="UP000235145"/>
    </source>
</evidence>
<comment type="caution">
    <text evidence="3">The sequence shown here is derived from an EMBL/GenBank/DDBJ whole genome shotgun (WGS) entry which is preliminary data.</text>
</comment>